<dbReference type="CDD" id="cd00570">
    <property type="entry name" value="GST_N_family"/>
    <property type="match status" value="1"/>
</dbReference>
<protein>
    <submittedName>
        <fullName evidence="3">Glutathione S-transferase</fullName>
    </submittedName>
</protein>
<dbReference type="InterPro" id="IPR050983">
    <property type="entry name" value="GST_Omega/HSP26"/>
</dbReference>
<proteinExistence type="predicted"/>
<evidence type="ECO:0000259" key="2">
    <source>
        <dbReference type="PROSITE" id="PS50405"/>
    </source>
</evidence>
<dbReference type="AlphaFoldDB" id="A0A0D0L323"/>
<dbReference type="GO" id="GO:0005737">
    <property type="term" value="C:cytoplasm"/>
    <property type="evidence" value="ECO:0007669"/>
    <property type="project" value="TreeGrafter"/>
</dbReference>
<sequence length="221" mass="24529">MLRLHGFAVSNYYNMVKFALLEKGLPFEEVRAYASRDEAFLSISPRGKVPVLECDEGFISETAAILEYLETLGQGTALLPRGAFEQARVRELARHIELYIELPARYCYAQAFFGMQLDPAILNKGREELLAGIDSLKRLGRFAPYVAGEHLSLADLYFLYSIDLAAGVAHKLFAIDLLGDFPEAGALLERFATNPHVQRIAADKEAAFGPFMAHMKARLAG</sequence>
<comment type="caution">
    <text evidence="3">The sequence shown here is derived from an EMBL/GenBank/DDBJ whole genome shotgun (WGS) entry which is preliminary data.</text>
</comment>
<dbReference type="InterPro" id="IPR004045">
    <property type="entry name" value="Glutathione_S-Trfase_N"/>
</dbReference>
<evidence type="ECO:0000259" key="1">
    <source>
        <dbReference type="PROSITE" id="PS50404"/>
    </source>
</evidence>
<dbReference type="InterPro" id="IPR036282">
    <property type="entry name" value="Glutathione-S-Trfase_C_sf"/>
</dbReference>
<dbReference type="Gene3D" id="1.20.1050.10">
    <property type="match status" value="1"/>
</dbReference>
<dbReference type="Gene3D" id="3.40.30.10">
    <property type="entry name" value="Glutaredoxin"/>
    <property type="match status" value="1"/>
</dbReference>
<dbReference type="PANTHER" id="PTHR43968">
    <property type="match status" value="1"/>
</dbReference>
<evidence type="ECO:0000313" key="3">
    <source>
        <dbReference type="EMBL" id="KIQ05229.1"/>
    </source>
</evidence>
<dbReference type="InterPro" id="IPR010987">
    <property type="entry name" value="Glutathione-S-Trfase_C-like"/>
</dbReference>
<feature type="domain" description="GST N-terminal" evidence="1">
    <location>
        <begin position="1"/>
        <end position="77"/>
    </location>
</feature>
<dbReference type="SUPFAM" id="SSF47616">
    <property type="entry name" value="GST C-terminal domain-like"/>
    <property type="match status" value="1"/>
</dbReference>
<dbReference type="EMBL" id="JXQW01000006">
    <property type="protein sequence ID" value="KIQ05229.1"/>
    <property type="molecule type" value="Genomic_DNA"/>
</dbReference>
<gene>
    <name evidence="3" type="ORF">RU08_03260</name>
</gene>
<dbReference type="RefSeq" id="WP_042552373.1">
    <property type="nucleotide sequence ID" value="NZ_JXQW01000006.1"/>
</dbReference>
<accession>A0A0D0L323</accession>
<dbReference type="Proteomes" id="UP000032068">
    <property type="component" value="Unassembled WGS sequence"/>
</dbReference>
<dbReference type="OrthoDB" id="5242791at2"/>
<feature type="domain" description="GST C-terminal" evidence="2">
    <location>
        <begin position="82"/>
        <end position="211"/>
    </location>
</feature>
<dbReference type="SFLD" id="SFLDS00019">
    <property type="entry name" value="Glutathione_Transferase_(cytos"/>
    <property type="match status" value="1"/>
</dbReference>
<organism evidence="3 4">
    <name type="scientific">Pseudomonas fulva</name>
    <dbReference type="NCBI Taxonomy" id="47880"/>
    <lineage>
        <taxon>Bacteria</taxon>
        <taxon>Pseudomonadati</taxon>
        <taxon>Pseudomonadota</taxon>
        <taxon>Gammaproteobacteria</taxon>
        <taxon>Pseudomonadales</taxon>
        <taxon>Pseudomonadaceae</taxon>
        <taxon>Pseudomonas</taxon>
    </lineage>
</organism>
<dbReference type="Pfam" id="PF14497">
    <property type="entry name" value="GST_C_3"/>
    <property type="match status" value="1"/>
</dbReference>
<dbReference type="InterPro" id="IPR036249">
    <property type="entry name" value="Thioredoxin-like_sf"/>
</dbReference>
<keyword evidence="3" id="KW-0808">Transferase</keyword>
<dbReference type="SUPFAM" id="SSF52833">
    <property type="entry name" value="Thioredoxin-like"/>
    <property type="match status" value="1"/>
</dbReference>
<dbReference type="GO" id="GO:0016740">
    <property type="term" value="F:transferase activity"/>
    <property type="evidence" value="ECO:0007669"/>
    <property type="project" value="UniProtKB-KW"/>
</dbReference>
<dbReference type="PANTHER" id="PTHR43968:SF6">
    <property type="entry name" value="GLUTATHIONE S-TRANSFERASE OMEGA"/>
    <property type="match status" value="1"/>
</dbReference>
<dbReference type="Pfam" id="PF13417">
    <property type="entry name" value="GST_N_3"/>
    <property type="match status" value="1"/>
</dbReference>
<dbReference type="InterPro" id="IPR040079">
    <property type="entry name" value="Glutathione_S-Trfase"/>
</dbReference>
<reference evidence="3 4" key="1">
    <citation type="submission" date="2014-12" db="EMBL/GenBank/DDBJ databases">
        <title>16Stimator: statistical estimation of ribosomal gene copy numbers from draft genome assemblies.</title>
        <authorList>
            <person name="Perisin M.A."/>
            <person name="Vetter M."/>
            <person name="Gilbert J.A."/>
            <person name="Bergelson J."/>
        </authorList>
    </citation>
    <scope>NUCLEOTIDE SEQUENCE [LARGE SCALE GENOMIC DNA]</scope>
    <source>
        <strain evidence="3 4">MEJ086</strain>
    </source>
</reference>
<dbReference type="InterPro" id="IPR004046">
    <property type="entry name" value="GST_C"/>
</dbReference>
<dbReference type="PROSITE" id="PS50405">
    <property type="entry name" value="GST_CTER"/>
    <property type="match status" value="1"/>
</dbReference>
<evidence type="ECO:0000313" key="4">
    <source>
        <dbReference type="Proteomes" id="UP000032068"/>
    </source>
</evidence>
<name>A0A0D0L323_9PSED</name>
<dbReference type="PROSITE" id="PS50404">
    <property type="entry name" value="GST_NTER"/>
    <property type="match status" value="1"/>
</dbReference>